<dbReference type="SUPFAM" id="SSF53335">
    <property type="entry name" value="S-adenosyl-L-methionine-dependent methyltransferases"/>
    <property type="match status" value="1"/>
</dbReference>
<dbReference type="GO" id="GO:0008171">
    <property type="term" value="F:O-methyltransferase activity"/>
    <property type="evidence" value="ECO:0007669"/>
    <property type="project" value="TreeGrafter"/>
</dbReference>
<name>A0A6J6AU60_9ZZZZ</name>
<dbReference type="Pfam" id="PF05050">
    <property type="entry name" value="Methyltransf_21"/>
    <property type="match status" value="1"/>
</dbReference>
<gene>
    <name evidence="2" type="ORF">UFOPK1358_00141</name>
</gene>
<dbReference type="NCBIfam" id="TIGR01444">
    <property type="entry name" value="fkbM_fam"/>
    <property type="match status" value="1"/>
</dbReference>
<dbReference type="EMBL" id="CAEZSF010000006">
    <property type="protein sequence ID" value="CAB4530054.1"/>
    <property type="molecule type" value="Genomic_DNA"/>
</dbReference>
<proteinExistence type="predicted"/>
<evidence type="ECO:0000313" key="2">
    <source>
        <dbReference type="EMBL" id="CAB4530054.1"/>
    </source>
</evidence>
<protein>
    <submittedName>
        <fullName evidence="2">Unannotated protein</fullName>
    </submittedName>
</protein>
<accession>A0A6J6AU60</accession>
<sequence>MNSAIRKLLNSTSNRFGFEVSRKRADPLAALGQLIVELGTSVVVDVGANAGQYACSLRKNGYGGRIESFEPVSAPFAAAREAASSDALWTVHNFALGATDTTAQINVAGNAAASSSLLPMLSRHAHSAPLSQYVAEETVQVRALANIATELDLQSGVFLKIDTQGFEREVLTGCGALIPDAVVGVQLELSLLPLYESGPLAGELMNWMADRGFVVSFAMPGFSDQHTGELLQFDAVFVQKKFQRSIDSSPASTSSLATD</sequence>
<dbReference type="PANTHER" id="PTHR36973">
    <property type="entry name" value="SLL1456 PROTEIN-RELATED"/>
    <property type="match status" value="1"/>
</dbReference>
<dbReference type="InterPro" id="IPR006342">
    <property type="entry name" value="FkbM_mtfrase"/>
</dbReference>
<dbReference type="Gene3D" id="3.40.50.150">
    <property type="entry name" value="Vaccinia Virus protein VP39"/>
    <property type="match status" value="1"/>
</dbReference>
<reference evidence="2" key="1">
    <citation type="submission" date="2020-05" db="EMBL/GenBank/DDBJ databases">
        <authorList>
            <person name="Chiriac C."/>
            <person name="Salcher M."/>
            <person name="Ghai R."/>
            <person name="Kavagutti S V."/>
        </authorList>
    </citation>
    <scope>NUCLEOTIDE SEQUENCE</scope>
</reference>
<dbReference type="InterPro" id="IPR029063">
    <property type="entry name" value="SAM-dependent_MTases_sf"/>
</dbReference>
<feature type="domain" description="Methyltransferase FkbM" evidence="1">
    <location>
        <begin position="45"/>
        <end position="214"/>
    </location>
</feature>
<dbReference type="AlphaFoldDB" id="A0A6J6AU60"/>
<dbReference type="PANTHER" id="PTHR36973:SF4">
    <property type="entry name" value="NODULATION PROTEIN"/>
    <property type="match status" value="1"/>
</dbReference>
<dbReference type="InterPro" id="IPR053188">
    <property type="entry name" value="FkbM_Methyltransferase"/>
</dbReference>
<evidence type="ECO:0000259" key="1">
    <source>
        <dbReference type="Pfam" id="PF05050"/>
    </source>
</evidence>
<organism evidence="2">
    <name type="scientific">freshwater metagenome</name>
    <dbReference type="NCBI Taxonomy" id="449393"/>
    <lineage>
        <taxon>unclassified sequences</taxon>
        <taxon>metagenomes</taxon>
        <taxon>ecological metagenomes</taxon>
    </lineage>
</organism>